<keyword evidence="4" id="KW-1185">Reference proteome</keyword>
<feature type="region of interest" description="Disordered" evidence="1">
    <location>
        <begin position="224"/>
        <end position="339"/>
    </location>
</feature>
<feature type="region of interest" description="Disordered" evidence="1">
    <location>
        <begin position="403"/>
        <end position="438"/>
    </location>
</feature>
<comment type="caution">
    <text evidence="3">The sequence shown here is derived from an EMBL/GenBank/DDBJ whole genome shotgun (WGS) entry which is preliminary data.</text>
</comment>
<feature type="compositionally biased region" description="Polar residues" evidence="1">
    <location>
        <begin position="301"/>
        <end position="311"/>
    </location>
</feature>
<feature type="domain" description="DOP1-like middle TPR" evidence="2">
    <location>
        <begin position="10"/>
        <end position="196"/>
    </location>
</feature>
<dbReference type="InterPro" id="IPR040314">
    <property type="entry name" value="DOP1"/>
</dbReference>
<accession>A0AAV4HP54</accession>
<dbReference type="GO" id="GO:0005829">
    <property type="term" value="C:cytosol"/>
    <property type="evidence" value="ECO:0007669"/>
    <property type="project" value="GOC"/>
</dbReference>
<proteinExistence type="predicted"/>
<evidence type="ECO:0000256" key="1">
    <source>
        <dbReference type="SAM" id="MobiDB-lite"/>
    </source>
</evidence>
<dbReference type="PANTHER" id="PTHR14042">
    <property type="entry name" value="DOPEY-RELATED"/>
    <property type="match status" value="1"/>
</dbReference>
<dbReference type="PANTHER" id="PTHR14042:SF24">
    <property type="entry name" value="PROTEIN DOPEY-1 HOMOLOG"/>
    <property type="match status" value="1"/>
</dbReference>
<evidence type="ECO:0000313" key="3">
    <source>
        <dbReference type="EMBL" id="GFR99122.1"/>
    </source>
</evidence>
<name>A0AAV4HP54_9GAST</name>
<evidence type="ECO:0000259" key="2">
    <source>
        <dbReference type="Pfam" id="PF24597"/>
    </source>
</evidence>
<dbReference type="GO" id="GO:0005802">
    <property type="term" value="C:trans-Golgi network"/>
    <property type="evidence" value="ECO:0007669"/>
    <property type="project" value="TreeGrafter"/>
</dbReference>
<organism evidence="3 4">
    <name type="scientific">Elysia marginata</name>
    <dbReference type="NCBI Taxonomy" id="1093978"/>
    <lineage>
        <taxon>Eukaryota</taxon>
        <taxon>Metazoa</taxon>
        <taxon>Spiralia</taxon>
        <taxon>Lophotrochozoa</taxon>
        <taxon>Mollusca</taxon>
        <taxon>Gastropoda</taxon>
        <taxon>Heterobranchia</taxon>
        <taxon>Euthyneura</taxon>
        <taxon>Panpulmonata</taxon>
        <taxon>Sacoglossa</taxon>
        <taxon>Placobranchoidea</taxon>
        <taxon>Plakobranchidae</taxon>
        <taxon>Elysia</taxon>
    </lineage>
</organism>
<dbReference type="InterPro" id="IPR056458">
    <property type="entry name" value="TPR_DOP1_M"/>
</dbReference>
<dbReference type="EMBL" id="BMAT01002107">
    <property type="protein sequence ID" value="GFR99122.1"/>
    <property type="molecule type" value="Genomic_DNA"/>
</dbReference>
<dbReference type="Proteomes" id="UP000762676">
    <property type="component" value="Unassembled WGS sequence"/>
</dbReference>
<dbReference type="GO" id="GO:0005768">
    <property type="term" value="C:endosome"/>
    <property type="evidence" value="ECO:0007669"/>
    <property type="project" value="TreeGrafter"/>
</dbReference>
<gene>
    <name evidence="3" type="ORF">ElyMa_001036400</name>
</gene>
<dbReference type="Pfam" id="PF24597">
    <property type="entry name" value="TPR_DOP1_M"/>
    <property type="match status" value="1"/>
</dbReference>
<dbReference type="AlphaFoldDB" id="A0AAV4HP54"/>
<feature type="compositionally biased region" description="Basic and acidic residues" evidence="1">
    <location>
        <begin position="226"/>
        <end position="248"/>
    </location>
</feature>
<evidence type="ECO:0000313" key="4">
    <source>
        <dbReference type="Proteomes" id="UP000762676"/>
    </source>
</evidence>
<dbReference type="GO" id="GO:0006895">
    <property type="term" value="P:Golgi to endosome transport"/>
    <property type="evidence" value="ECO:0007669"/>
    <property type="project" value="InterPro"/>
</dbReference>
<reference evidence="3 4" key="1">
    <citation type="journal article" date="2021" name="Elife">
        <title>Chloroplast acquisition without the gene transfer in kleptoplastic sea slugs, Plakobranchus ocellatus.</title>
        <authorList>
            <person name="Maeda T."/>
            <person name="Takahashi S."/>
            <person name="Yoshida T."/>
            <person name="Shimamura S."/>
            <person name="Takaki Y."/>
            <person name="Nagai Y."/>
            <person name="Toyoda A."/>
            <person name="Suzuki Y."/>
            <person name="Arimoto A."/>
            <person name="Ishii H."/>
            <person name="Satoh N."/>
            <person name="Nishiyama T."/>
            <person name="Hasebe M."/>
            <person name="Maruyama T."/>
            <person name="Minagawa J."/>
            <person name="Obokata J."/>
            <person name="Shigenobu S."/>
        </authorList>
    </citation>
    <scope>NUCLEOTIDE SEQUENCE [LARGE SCALE GENOMIC DNA]</scope>
</reference>
<protein>
    <submittedName>
        <fullName evidence="3">Protein dopey-1</fullName>
    </submittedName>
</protein>
<feature type="compositionally biased region" description="Basic and acidic residues" evidence="1">
    <location>
        <begin position="417"/>
        <end position="429"/>
    </location>
</feature>
<feature type="compositionally biased region" description="Low complexity" evidence="1">
    <location>
        <begin position="404"/>
        <end position="416"/>
    </location>
</feature>
<sequence>MPPADGVPVVIRPFRILISLLDKPEIGPVILESVLLSVFRRLKHEGELYTNLTGQGDLGRSGLGPIPPENKLATETLKTANLLFGSFEPYFIWDFIGRIFAQVCEQRNKLGGASLKNDEVSLVELCSLVEFVLDIIALDVYPETTTEHLPDLLHQVISALIPVCDKLSELEVTTALKLCSQLLSRVQPSMAGQRSSSLDRSFSVDTLGDNVSVFSNSELVSAVEQQGKKEADKSKSVKKEEFVEDKDTGGAAVPSKGQQTESKTETDSRIKLSSFEADVMMQNSNNVESSRDVEEEEENKIQPSAIQNGSVSVKEEQSKSTTGHSLEKLQPSTTNTLTTLTSSSNQKAVFGHLSLMQLCVQSFQQFFHSFTQLHILQSPDFAQACMTGLMGCGKPCYKAPPVFSSQSSQKESTQTESKVDKSTEEDLKKAKQSAPATDPAEVQRAYKQACKLLVDFASFPVYCLDYETIIEQMCSNEESSSLPPWLQDLLVCSCYVDCFAIQGASISTILDLIILTQSVQTESENKTKLRHHHGQRSSVSEGRISVVILPALLPSHLVFINQKTKFYQVVARELWAHLSEHHMDRHQQTVELFHTLHQVTPSAAVCEDVIGHDLICESESDRISAFQKFSVLWHLTRSIKTEPNPSREPRTFDR</sequence>